<dbReference type="Proteomes" id="UP001139451">
    <property type="component" value="Unassembled WGS sequence"/>
</dbReference>
<name>A0A9X2HJE5_9SPHN</name>
<sequence length="358" mass="38725">MLAVFLLSQGLTGAALVFRDEIEPLIHSELTVAPGPQRVSAQAMLDTVRAGHPEATVSRAEFPESPDQAVLFKLKTRQGGDQILLAVDPYRGTIVRDGGLSAWPTEWIFVLHEQLFLGPMGETVIGIEGLCLLFLGISGLVHWWPAKGRFSQGFRVKLDGSADTRWRTLHRAVGAGVSAVLILSAVTGALLVWKEPFRDALGTVTAVERKPTPKVAEETGRAMLPVDTLVASAQAAQGGAALQQLRFSSGERVVAVYLDGTHTVRPDGTSQIYYNAYDGRELGRYVAGELSGATEFIDWIYTVHIGLWGGVPTRLVMLIEGLLLAGLGLTGPWLWWSRAARRRRAQAARGATPAAQTR</sequence>
<keyword evidence="3" id="KW-1185">Reference proteome</keyword>
<keyword evidence="1" id="KW-0812">Transmembrane</keyword>
<dbReference type="PANTHER" id="PTHR34219">
    <property type="entry name" value="IRON-REGULATED INNER MEMBRANE PROTEIN-RELATED"/>
    <property type="match status" value="1"/>
</dbReference>
<protein>
    <submittedName>
        <fullName evidence="2">PepSY domain-containing protein</fullName>
    </submittedName>
</protein>
<dbReference type="Pfam" id="PF03929">
    <property type="entry name" value="PepSY_TM"/>
    <property type="match status" value="1"/>
</dbReference>
<gene>
    <name evidence="2" type="ORF">M9978_05945</name>
</gene>
<dbReference type="EMBL" id="JAMLDX010000003">
    <property type="protein sequence ID" value="MCP3729966.1"/>
    <property type="molecule type" value="Genomic_DNA"/>
</dbReference>
<comment type="caution">
    <text evidence="2">The sequence shown here is derived from an EMBL/GenBank/DDBJ whole genome shotgun (WGS) entry which is preliminary data.</text>
</comment>
<evidence type="ECO:0000313" key="3">
    <source>
        <dbReference type="Proteomes" id="UP001139451"/>
    </source>
</evidence>
<evidence type="ECO:0000256" key="1">
    <source>
        <dbReference type="SAM" id="Phobius"/>
    </source>
</evidence>
<proteinExistence type="predicted"/>
<reference evidence="2" key="1">
    <citation type="submission" date="2022-05" db="EMBL/GenBank/DDBJ databases">
        <title>Sphingomonas sp. strain MG17 Genome sequencing and assembly.</title>
        <authorList>
            <person name="Kim I."/>
        </authorList>
    </citation>
    <scope>NUCLEOTIDE SEQUENCE</scope>
    <source>
        <strain evidence="2">MG17</strain>
    </source>
</reference>
<dbReference type="AlphaFoldDB" id="A0A9X2HJE5"/>
<feature type="transmembrane region" description="Helical" evidence="1">
    <location>
        <begin position="124"/>
        <end position="145"/>
    </location>
</feature>
<feature type="transmembrane region" description="Helical" evidence="1">
    <location>
        <begin position="172"/>
        <end position="193"/>
    </location>
</feature>
<keyword evidence="1" id="KW-0472">Membrane</keyword>
<keyword evidence="1" id="KW-1133">Transmembrane helix</keyword>
<feature type="transmembrane region" description="Helical" evidence="1">
    <location>
        <begin position="315"/>
        <end position="336"/>
    </location>
</feature>
<evidence type="ECO:0000313" key="2">
    <source>
        <dbReference type="EMBL" id="MCP3729966.1"/>
    </source>
</evidence>
<dbReference type="InterPro" id="IPR005625">
    <property type="entry name" value="PepSY-ass_TM"/>
</dbReference>
<organism evidence="2 3">
    <name type="scientific">Sphingomonas tagetis</name>
    <dbReference type="NCBI Taxonomy" id="2949092"/>
    <lineage>
        <taxon>Bacteria</taxon>
        <taxon>Pseudomonadati</taxon>
        <taxon>Pseudomonadota</taxon>
        <taxon>Alphaproteobacteria</taxon>
        <taxon>Sphingomonadales</taxon>
        <taxon>Sphingomonadaceae</taxon>
        <taxon>Sphingomonas</taxon>
    </lineage>
</organism>
<accession>A0A9X2HJE5</accession>